<dbReference type="GO" id="GO:0016020">
    <property type="term" value="C:membrane"/>
    <property type="evidence" value="ECO:0007669"/>
    <property type="project" value="UniProtKB-SubCell"/>
</dbReference>
<dbReference type="AlphaFoldDB" id="A0A5R9KJ62"/>
<gene>
    <name evidence="6" type="ORF">FEM55_03700</name>
</gene>
<keyword evidence="4 5" id="KW-0472">Membrane</keyword>
<comment type="subcellular location">
    <subcellularLocation>
        <location evidence="1">Membrane</location>
        <topology evidence="1">Multi-pass membrane protein</topology>
    </subcellularLocation>
</comment>
<keyword evidence="2 5" id="KW-0812">Transmembrane</keyword>
<reference evidence="6 7" key="1">
    <citation type="submission" date="2019-05" db="EMBL/GenBank/DDBJ databases">
        <authorList>
            <person name="Qu J.-H."/>
        </authorList>
    </citation>
    <scope>NUCLEOTIDE SEQUENCE [LARGE SCALE GENOMIC DNA]</scope>
    <source>
        <strain evidence="6 7">Z12</strain>
    </source>
</reference>
<evidence type="ECO:0000313" key="6">
    <source>
        <dbReference type="EMBL" id="TLU96257.1"/>
    </source>
</evidence>
<proteinExistence type="predicted"/>
<feature type="transmembrane region" description="Helical" evidence="5">
    <location>
        <begin position="79"/>
        <end position="97"/>
    </location>
</feature>
<comment type="caution">
    <text evidence="6">The sequence shown here is derived from an EMBL/GenBank/DDBJ whole genome shotgun (WGS) entry which is preliminary data.</text>
</comment>
<evidence type="ECO:0000256" key="3">
    <source>
        <dbReference type="ARBA" id="ARBA00022989"/>
    </source>
</evidence>
<dbReference type="RefSeq" id="WP_138279951.1">
    <property type="nucleotide sequence ID" value="NZ_BMGE01000001.1"/>
</dbReference>
<evidence type="ECO:0000256" key="5">
    <source>
        <dbReference type="SAM" id="Phobius"/>
    </source>
</evidence>
<evidence type="ECO:0000313" key="7">
    <source>
        <dbReference type="Proteomes" id="UP000309788"/>
    </source>
</evidence>
<name>A0A5R9KJ62_9BACT</name>
<accession>A0A5R9KJ62</accession>
<dbReference type="EMBL" id="VCEI01000011">
    <property type="protein sequence ID" value="TLU96257.1"/>
    <property type="molecule type" value="Genomic_DNA"/>
</dbReference>
<organism evidence="6 7">
    <name type="scientific">Dyadobacter sediminis</name>
    <dbReference type="NCBI Taxonomy" id="1493691"/>
    <lineage>
        <taxon>Bacteria</taxon>
        <taxon>Pseudomonadati</taxon>
        <taxon>Bacteroidota</taxon>
        <taxon>Cytophagia</taxon>
        <taxon>Cytophagales</taxon>
        <taxon>Spirosomataceae</taxon>
        <taxon>Dyadobacter</taxon>
    </lineage>
</organism>
<evidence type="ECO:0000256" key="1">
    <source>
        <dbReference type="ARBA" id="ARBA00004141"/>
    </source>
</evidence>
<feature type="transmembrane region" description="Helical" evidence="5">
    <location>
        <begin position="46"/>
        <end position="72"/>
    </location>
</feature>
<protein>
    <submittedName>
        <fullName evidence="6">DoxX family membrane protein</fullName>
    </submittedName>
</protein>
<keyword evidence="7" id="KW-1185">Reference proteome</keyword>
<dbReference type="OrthoDB" id="4732370at2"/>
<feature type="transmembrane region" description="Helical" evidence="5">
    <location>
        <begin position="7"/>
        <end position="26"/>
    </location>
</feature>
<evidence type="ECO:0000256" key="2">
    <source>
        <dbReference type="ARBA" id="ARBA00022692"/>
    </source>
</evidence>
<dbReference type="InterPro" id="IPR032808">
    <property type="entry name" value="DoxX"/>
</dbReference>
<dbReference type="Proteomes" id="UP000309788">
    <property type="component" value="Unassembled WGS sequence"/>
</dbReference>
<evidence type="ECO:0000256" key="4">
    <source>
        <dbReference type="ARBA" id="ARBA00023136"/>
    </source>
</evidence>
<keyword evidence="3 5" id="KW-1133">Transmembrane helix</keyword>
<dbReference type="Pfam" id="PF07681">
    <property type="entry name" value="DoxX"/>
    <property type="match status" value="1"/>
</dbReference>
<sequence length="134" mass="15087">MTDNFQWGFLMARLAAGMSMFGHGLVRLPKLNGFSHWMVEQFQKSMLPDAIVIPFSYVLPVAEFTIGLLLLLGLFTRNALMAAGLVMVALLFGSSMIEEWSAIPSQLLHAAFFAVLLCYTDLYNQFSLDQKFRK</sequence>
<feature type="transmembrane region" description="Helical" evidence="5">
    <location>
        <begin position="103"/>
        <end position="124"/>
    </location>
</feature>